<comment type="subcellular location">
    <subcellularLocation>
        <location evidence="1">Nucleus</location>
    </subcellularLocation>
</comment>
<dbReference type="AlphaFoldDB" id="A0A9J6H153"/>
<dbReference type="FunFam" id="3.30.160.60:FF:000322">
    <property type="entry name" value="GDNF-inducible zinc finger protein 1"/>
    <property type="match status" value="1"/>
</dbReference>
<evidence type="ECO:0000313" key="12">
    <source>
        <dbReference type="EMBL" id="KAH9380769.1"/>
    </source>
</evidence>
<feature type="domain" description="C2H2-type" evidence="11">
    <location>
        <begin position="338"/>
        <end position="365"/>
    </location>
</feature>
<evidence type="ECO:0000313" key="13">
    <source>
        <dbReference type="Proteomes" id="UP000821853"/>
    </source>
</evidence>
<feature type="domain" description="C2H2-type" evidence="11">
    <location>
        <begin position="368"/>
        <end position="395"/>
    </location>
</feature>
<dbReference type="Proteomes" id="UP000821853">
    <property type="component" value="Chromosome 8"/>
</dbReference>
<dbReference type="PROSITE" id="PS00028">
    <property type="entry name" value="ZINC_FINGER_C2H2_1"/>
    <property type="match status" value="6"/>
</dbReference>
<sequence length="500" mass="56755">MRTHRASLRRATRRREVVTYPEAQCGPSWLQHVQDGTQTDPTTFCSSGCQTEATFPGVAVLKASAFCKRPPRKSCHRRISADKHGGDQQNAAEPPVCAISTFVITVLVLRDVSQPVKILYFISTPFYRFRNSLQAQEEIRPEKECNHASHFGSQCNGDEASLGSRGREHMEQETEPLNVCQEHFPRRQQQLVAHREMPHSCKVCEKCFSRESELVEHARMHTGEEERCHQCYTTKQSLDVHEKTHRGDPKPYVCNVCQKRFSETLLLIAHLKLHTGETLPHSCTICEKRSSREGELVEHASVHTIAEYYYCRFCQQRFTKKHRLYIHERTHTGDLNPFVCKICQKRLSTKKHLVDHMQDHTGTGKRSFGCSICSACFSQKCQLSCHMKTHAEGRARSYTCTTCQETFAWRCDFFAHRKQHAVPVKGGHLIEDIGKLFPNKKSSADDKKNLPGGAEGRAYACIICHKTFDQVSGLASHYCPQVSRGIRALAAQTCTPGVLP</sequence>
<dbReference type="InterPro" id="IPR036236">
    <property type="entry name" value="Znf_C2H2_sf"/>
</dbReference>
<evidence type="ECO:0000256" key="5">
    <source>
        <dbReference type="ARBA" id="ARBA00022833"/>
    </source>
</evidence>
<dbReference type="OrthoDB" id="6473806at2759"/>
<evidence type="ECO:0000256" key="10">
    <source>
        <dbReference type="PROSITE-ProRule" id="PRU00042"/>
    </source>
</evidence>
<evidence type="ECO:0000256" key="9">
    <source>
        <dbReference type="ARBA" id="ARBA00023242"/>
    </source>
</evidence>
<keyword evidence="9" id="KW-0539">Nucleus</keyword>
<name>A0A9J6H153_HAELO</name>
<dbReference type="SMART" id="SM00355">
    <property type="entry name" value="ZnF_C2H2"/>
    <property type="match status" value="9"/>
</dbReference>
<comment type="caution">
    <text evidence="12">The sequence shown here is derived from an EMBL/GenBank/DDBJ whole genome shotgun (WGS) entry which is preliminary data.</text>
</comment>
<protein>
    <recommendedName>
        <fullName evidence="11">C2H2-type domain-containing protein</fullName>
    </recommendedName>
</protein>
<dbReference type="OMA" id="CHRRISA"/>
<evidence type="ECO:0000256" key="6">
    <source>
        <dbReference type="ARBA" id="ARBA00023015"/>
    </source>
</evidence>
<dbReference type="EMBL" id="JABSTR010000010">
    <property type="protein sequence ID" value="KAH9380769.1"/>
    <property type="molecule type" value="Genomic_DNA"/>
</dbReference>
<keyword evidence="7" id="KW-0238">DNA-binding</keyword>
<dbReference type="Pfam" id="PF00096">
    <property type="entry name" value="zf-C2H2"/>
    <property type="match status" value="3"/>
</dbReference>
<gene>
    <name evidence="12" type="ORF">HPB48_008849</name>
</gene>
<keyword evidence="13" id="KW-1185">Reference proteome</keyword>
<dbReference type="FunFam" id="3.30.160.60:FF:000478">
    <property type="entry name" value="Zinc finger protein 133"/>
    <property type="match status" value="1"/>
</dbReference>
<keyword evidence="4 10" id="KW-0863">Zinc-finger</keyword>
<evidence type="ECO:0000259" key="11">
    <source>
        <dbReference type="PROSITE" id="PS50157"/>
    </source>
</evidence>
<dbReference type="FunFam" id="3.30.160.60:FF:000145">
    <property type="entry name" value="Zinc finger protein 574"/>
    <property type="match status" value="1"/>
</dbReference>
<dbReference type="Gene3D" id="3.30.160.60">
    <property type="entry name" value="Classic Zinc Finger"/>
    <property type="match status" value="7"/>
</dbReference>
<evidence type="ECO:0000256" key="4">
    <source>
        <dbReference type="ARBA" id="ARBA00022771"/>
    </source>
</evidence>
<dbReference type="GO" id="GO:0000981">
    <property type="term" value="F:DNA-binding transcription factor activity, RNA polymerase II-specific"/>
    <property type="evidence" value="ECO:0007669"/>
    <property type="project" value="TreeGrafter"/>
</dbReference>
<dbReference type="FunFam" id="3.30.160.60:FF:000003">
    <property type="entry name" value="Zinc finger protein 3 homolog"/>
    <property type="match status" value="1"/>
</dbReference>
<keyword evidence="8" id="KW-0804">Transcription</keyword>
<evidence type="ECO:0000256" key="7">
    <source>
        <dbReference type="ARBA" id="ARBA00023125"/>
    </source>
</evidence>
<dbReference type="VEuPathDB" id="VectorBase:HLOH_042843"/>
<dbReference type="PANTHER" id="PTHR24381:SF393">
    <property type="entry name" value="CHROMATIN-LINKED ADAPTOR FOR MSL PROTEINS, ISOFORM B"/>
    <property type="match status" value="1"/>
</dbReference>
<dbReference type="PANTHER" id="PTHR24381">
    <property type="entry name" value="ZINC FINGER PROTEIN"/>
    <property type="match status" value="1"/>
</dbReference>
<dbReference type="SUPFAM" id="SSF57667">
    <property type="entry name" value="beta-beta-alpha zinc fingers"/>
    <property type="match status" value="6"/>
</dbReference>
<evidence type="ECO:0000256" key="8">
    <source>
        <dbReference type="ARBA" id="ARBA00023163"/>
    </source>
</evidence>
<reference evidence="12 13" key="1">
    <citation type="journal article" date="2020" name="Cell">
        <title>Large-Scale Comparative Analyses of Tick Genomes Elucidate Their Genetic Diversity and Vector Capacities.</title>
        <authorList>
            <consortium name="Tick Genome and Microbiome Consortium (TIGMIC)"/>
            <person name="Jia N."/>
            <person name="Wang J."/>
            <person name="Shi W."/>
            <person name="Du L."/>
            <person name="Sun Y."/>
            <person name="Zhan W."/>
            <person name="Jiang J.F."/>
            <person name="Wang Q."/>
            <person name="Zhang B."/>
            <person name="Ji P."/>
            <person name="Bell-Sakyi L."/>
            <person name="Cui X.M."/>
            <person name="Yuan T.T."/>
            <person name="Jiang B.G."/>
            <person name="Yang W.F."/>
            <person name="Lam T.T."/>
            <person name="Chang Q.C."/>
            <person name="Ding S.J."/>
            <person name="Wang X.J."/>
            <person name="Zhu J.G."/>
            <person name="Ruan X.D."/>
            <person name="Zhao L."/>
            <person name="Wei J.T."/>
            <person name="Ye R.Z."/>
            <person name="Que T.C."/>
            <person name="Du C.H."/>
            <person name="Zhou Y.H."/>
            <person name="Cheng J.X."/>
            <person name="Dai P.F."/>
            <person name="Guo W.B."/>
            <person name="Han X.H."/>
            <person name="Huang E.J."/>
            <person name="Li L.F."/>
            <person name="Wei W."/>
            <person name="Gao Y.C."/>
            <person name="Liu J.Z."/>
            <person name="Shao H.Z."/>
            <person name="Wang X."/>
            <person name="Wang C.C."/>
            <person name="Yang T.C."/>
            <person name="Huo Q.B."/>
            <person name="Li W."/>
            <person name="Chen H.Y."/>
            <person name="Chen S.E."/>
            <person name="Zhou L.G."/>
            <person name="Ni X.B."/>
            <person name="Tian J.H."/>
            <person name="Sheng Y."/>
            <person name="Liu T."/>
            <person name="Pan Y.S."/>
            <person name="Xia L.Y."/>
            <person name="Li J."/>
            <person name="Zhao F."/>
            <person name="Cao W.C."/>
        </authorList>
    </citation>
    <scope>NUCLEOTIDE SEQUENCE [LARGE SCALE GENOMIC DNA]</scope>
    <source>
        <strain evidence="12">HaeL-2018</strain>
    </source>
</reference>
<dbReference type="GO" id="GO:0005634">
    <property type="term" value="C:nucleus"/>
    <property type="evidence" value="ECO:0007669"/>
    <property type="project" value="UniProtKB-SubCell"/>
</dbReference>
<organism evidence="12 13">
    <name type="scientific">Haemaphysalis longicornis</name>
    <name type="common">Bush tick</name>
    <dbReference type="NCBI Taxonomy" id="44386"/>
    <lineage>
        <taxon>Eukaryota</taxon>
        <taxon>Metazoa</taxon>
        <taxon>Ecdysozoa</taxon>
        <taxon>Arthropoda</taxon>
        <taxon>Chelicerata</taxon>
        <taxon>Arachnida</taxon>
        <taxon>Acari</taxon>
        <taxon>Parasitiformes</taxon>
        <taxon>Ixodida</taxon>
        <taxon>Ixodoidea</taxon>
        <taxon>Ixodidae</taxon>
        <taxon>Haemaphysalinae</taxon>
        <taxon>Haemaphysalis</taxon>
    </lineage>
</organism>
<feature type="domain" description="C2H2-type" evidence="11">
    <location>
        <begin position="252"/>
        <end position="279"/>
    </location>
</feature>
<dbReference type="PROSITE" id="PS50157">
    <property type="entry name" value="ZINC_FINGER_C2H2_2"/>
    <property type="match status" value="8"/>
</dbReference>
<feature type="domain" description="C2H2-type" evidence="11">
    <location>
        <begin position="398"/>
        <end position="421"/>
    </location>
</feature>
<feature type="domain" description="C2H2-type" evidence="11">
    <location>
        <begin position="199"/>
        <end position="226"/>
    </location>
</feature>
<feature type="domain" description="C2H2-type" evidence="11">
    <location>
        <begin position="281"/>
        <end position="304"/>
    </location>
</feature>
<evidence type="ECO:0000256" key="1">
    <source>
        <dbReference type="ARBA" id="ARBA00004123"/>
    </source>
</evidence>
<feature type="domain" description="C2H2-type" evidence="11">
    <location>
        <begin position="459"/>
        <end position="488"/>
    </location>
</feature>
<keyword evidence="2" id="KW-0479">Metal-binding</keyword>
<evidence type="ECO:0000256" key="2">
    <source>
        <dbReference type="ARBA" id="ARBA00022723"/>
    </source>
</evidence>
<dbReference type="GO" id="GO:0008270">
    <property type="term" value="F:zinc ion binding"/>
    <property type="evidence" value="ECO:0007669"/>
    <property type="project" value="UniProtKB-KW"/>
</dbReference>
<proteinExistence type="predicted"/>
<accession>A0A9J6H153</accession>
<keyword evidence="6" id="KW-0805">Transcription regulation</keyword>
<keyword evidence="3" id="KW-0677">Repeat</keyword>
<dbReference type="InterPro" id="IPR013087">
    <property type="entry name" value="Znf_C2H2_type"/>
</dbReference>
<keyword evidence="5" id="KW-0862">Zinc</keyword>
<feature type="domain" description="C2H2-type" evidence="11">
    <location>
        <begin position="309"/>
        <end position="336"/>
    </location>
</feature>
<dbReference type="GO" id="GO:0000977">
    <property type="term" value="F:RNA polymerase II transcription regulatory region sequence-specific DNA binding"/>
    <property type="evidence" value="ECO:0007669"/>
    <property type="project" value="TreeGrafter"/>
</dbReference>
<evidence type="ECO:0000256" key="3">
    <source>
        <dbReference type="ARBA" id="ARBA00022737"/>
    </source>
</evidence>